<dbReference type="Proteomes" id="UP000626092">
    <property type="component" value="Unassembled WGS sequence"/>
</dbReference>
<sequence>MTKKRTRLEQLKLPSPTPWKDMVAAESPEILHMNLRYCPPTVVNDKLWLKLGLVTTGKTYGVETMATPNEPVTNGAVERIPLVVDIMKKNVDEKVKSKC</sequence>
<evidence type="ECO:0000313" key="1">
    <source>
        <dbReference type="EMBL" id="KAF7152697.1"/>
    </source>
</evidence>
<proteinExistence type="predicted"/>
<evidence type="ECO:0000313" key="2">
    <source>
        <dbReference type="Proteomes" id="UP000626092"/>
    </source>
</evidence>
<name>A0A834LVX5_RHOSS</name>
<comment type="caution">
    <text evidence="1">The sequence shown here is derived from an EMBL/GenBank/DDBJ whole genome shotgun (WGS) entry which is preliminary data.</text>
</comment>
<protein>
    <submittedName>
        <fullName evidence="1">Uncharacterized protein</fullName>
    </submittedName>
</protein>
<keyword evidence="2" id="KW-1185">Reference proteome</keyword>
<accession>A0A834LVX5</accession>
<dbReference type="AlphaFoldDB" id="A0A834LVX5"/>
<reference evidence="1" key="1">
    <citation type="submission" date="2019-11" db="EMBL/GenBank/DDBJ databases">
        <authorList>
            <person name="Liu Y."/>
            <person name="Hou J."/>
            <person name="Li T.-Q."/>
            <person name="Guan C.-H."/>
            <person name="Wu X."/>
            <person name="Wu H.-Z."/>
            <person name="Ling F."/>
            <person name="Zhang R."/>
            <person name="Shi X.-G."/>
            <person name="Ren J.-P."/>
            <person name="Chen E.-F."/>
            <person name="Sun J.-M."/>
        </authorList>
    </citation>
    <scope>NUCLEOTIDE SEQUENCE</scope>
    <source>
        <strain evidence="1">Adult_tree_wgs_1</strain>
        <tissue evidence="1">Leaves</tissue>
    </source>
</reference>
<dbReference type="EMBL" id="WJXA01000001">
    <property type="protein sequence ID" value="KAF7152697.1"/>
    <property type="molecule type" value="Genomic_DNA"/>
</dbReference>
<organism evidence="1 2">
    <name type="scientific">Rhododendron simsii</name>
    <name type="common">Sims's rhododendron</name>
    <dbReference type="NCBI Taxonomy" id="118357"/>
    <lineage>
        <taxon>Eukaryota</taxon>
        <taxon>Viridiplantae</taxon>
        <taxon>Streptophyta</taxon>
        <taxon>Embryophyta</taxon>
        <taxon>Tracheophyta</taxon>
        <taxon>Spermatophyta</taxon>
        <taxon>Magnoliopsida</taxon>
        <taxon>eudicotyledons</taxon>
        <taxon>Gunneridae</taxon>
        <taxon>Pentapetalae</taxon>
        <taxon>asterids</taxon>
        <taxon>Ericales</taxon>
        <taxon>Ericaceae</taxon>
        <taxon>Ericoideae</taxon>
        <taxon>Rhodoreae</taxon>
        <taxon>Rhododendron</taxon>
    </lineage>
</organism>
<gene>
    <name evidence="1" type="ORF">RHSIM_Rhsim01G0154700</name>
</gene>
<dbReference type="OrthoDB" id="1754948at2759"/>